<dbReference type="Gene3D" id="2.40.260.10">
    <property type="entry name" value="Sortase"/>
    <property type="match status" value="1"/>
</dbReference>
<feature type="region of interest" description="Disordered" evidence="2">
    <location>
        <begin position="21"/>
        <end position="54"/>
    </location>
</feature>
<dbReference type="Pfam" id="PF04203">
    <property type="entry name" value="Sortase"/>
    <property type="match status" value="1"/>
</dbReference>
<dbReference type="InterPro" id="IPR005754">
    <property type="entry name" value="Sortase"/>
</dbReference>
<proteinExistence type="predicted"/>
<dbReference type="AlphaFoldDB" id="A0A7W3T833"/>
<evidence type="ECO:0000256" key="1">
    <source>
        <dbReference type="ARBA" id="ARBA00022801"/>
    </source>
</evidence>
<evidence type="ECO:0000256" key="2">
    <source>
        <dbReference type="SAM" id="MobiDB-lite"/>
    </source>
</evidence>
<feature type="compositionally biased region" description="Basic residues" evidence="2">
    <location>
        <begin position="45"/>
        <end position="54"/>
    </location>
</feature>
<dbReference type="EMBL" id="VKHS01001103">
    <property type="protein sequence ID" value="MBB0232697.1"/>
    <property type="molecule type" value="Genomic_DNA"/>
</dbReference>
<sequence>MSRGLGDVYKRKVFARWGVGTPVEEDRPGRDTDAGGAPSAEPAPRRTRRRRRGPIRVARDRLRAVREAVRRMLDRVDLWLERRYHAGARLVGRVPWHVPLIPWRRLAARSRARRFAATGLTRRQRLAPHRRRLEVAVATSSVVLCAVLAAAAPSPEAEAPARAAASGGAAERDPAAGEGPEIVPGAETGMERAEPTRVRIPWLRADVEVFGADLDPDGGPPSPAEEDAMRAAWYAGGVSPGERGAALLVGHLDTRQGPAAFAGLGMLEPGEIIEVDRADDTTAIFTVEAVEQYPKADFPDERVYGAVETPQLRLITCGGRWTAEGGYDANIVAYATLTDTVRHTD</sequence>
<evidence type="ECO:0000313" key="4">
    <source>
        <dbReference type="Proteomes" id="UP000530234"/>
    </source>
</evidence>
<name>A0A7W3T833_9ACTN</name>
<dbReference type="SUPFAM" id="SSF63817">
    <property type="entry name" value="Sortase"/>
    <property type="match status" value="1"/>
</dbReference>
<feature type="compositionally biased region" description="Basic and acidic residues" evidence="2">
    <location>
        <begin position="24"/>
        <end position="33"/>
    </location>
</feature>
<dbReference type="GO" id="GO:0016787">
    <property type="term" value="F:hydrolase activity"/>
    <property type="evidence" value="ECO:0007669"/>
    <property type="project" value="UniProtKB-KW"/>
</dbReference>
<comment type="caution">
    <text evidence="3">The sequence shown here is derived from an EMBL/GenBank/DDBJ whole genome shotgun (WGS) entry which is preliminary data.</text>
</comment>
<feature type="compositionally biased region" description="Low complexity" evidence="2">
    <location>
        <begin position="156"/>
        <end position="169"/>
    </location>
</feature>
<protein>
    <submittedName>
        <fullName evidence="3">Class F sortase</fullName>
    </submittedName>
</protein>
<organism evidence="3 4">
    <name type="scientific">Streptomyces calidiresistens</name>
    <dbReference type="NCBI Taxonomy" id="1485586"/>
    <lineage>
        <taxon>Bacteria</taxon>
        <taxon>Bacillati</taxon>
        <taxon>Actinomycetota</taxon>
        <taxon>Actinomycetes</taxon>
        <taxon>Kitasatosporales</taxon>
        <taxon>Streptomycetaceae</taxon>
        <taxon>Streptomyces</taxon>
    </lineage>
</organism>
<dbReference type="CDD" id="cd05829">
    <property type="entry name" value="Sortase_F"/>
    <property type="match status" value="1"/>
</dbReference>
<keyword evidence="4" id="KW-1185">Reference proteome</keyword>
<gene>
    <name evidence="3" type="ORF">FOE67_25215</name>
</gene>
<dbReference type="Proteomes" id="UP000530234">
    <property type="component" value="Unassembled WGS sequence"/>
</dbReference>
<evidence type="ECO:0000313" key="3">
    <source>
        <dbReference type="EMBL" id="MBB0232697.1"/>
    </source>
</evidence>
<dbReference type="NCBIfam" id="NF033748">
    <property type="entry name" value="class_F_sortase"/>
    <property type="match status" value="1"/>
</dbReference>
<feature type="region of interest" description="Disordered" evidence="2">
    <location>
        <begin position="156"/>
        <end position="195"/>
    </location>
</feature>
<dbReference type="InterPro" id="IPR023365">
    <property type="entry name" value="Sortase_dom-sf"/>
</dbReference>
<reference evidence="4" key="1">
    <citation type="submission" date="2019-10" db="EMBL/GenBank/DDBJ databases">
        <title>Streptomyces sp. nov., a novel actinobacterium isolated from alkaline environment.</title>
        <authorList>
            <person name="Golinska P."/>
        </authorList>
    </citation>
    <scope>NUCLEOTIDE SEQUENCE [LARGE SCALE GENOMIC DNA]</scope>
    <source>
        <strain evidence="4">DSM 42108</strain>
    </source>
</reference>
<accession>A0A7W3T833</accession>
<keyword evidence="1" id="KW-0378">Hydrolase</keyword>
<dbReference type="InterPro" id="IPR042001">
    <property type="entry name" value="Sortase_F"/>
</dbReference>